<dbReference type="Gene3D" id="1.20.1660.10">
    <property type="entry name" value="Hypothetical protein (EF3068)"/>
    <property type="match status" value="1"/>
</dbReference>
<proteinExistence type="predicted"/>
<dbReference type="AlphaFoldDB" id="A0A6B8VRU4"/>
<reference evidence="1 2" key="1">
    <citation type="submission" date="2019-11" db="EMBL/GenBank/DDBJ databases">
        <title>Complete genome sequence of Corynebacterium kalinowskii 1959, a novel Corynebacterium species isolated from soil of a small paddock in Vilsendorf, Germany.</title>
        <authorList>
            <person name="Schaffert L."/>
            <person name="Ruwe M."/>
            <person name="Milse J."/>
            <person name="Hanuschka K."/>
            <person name="Ortseifen V."/>
            <person name="Droste J."/>
            <person name="Brandt D."/>
            <person name="Schlueter L."/>
            <person name="Kutter Y."/>
            <person name="Vinke S."/>
            <person name="Viehoefer P."/>
            <person name="Jacob L."/>
            <person name="Luebke N.-C."/>
            <person name="Schulte-Berndt E."/>
            <person name="Hain C."/>
            <person name="Linder M."/>
            <person name="Schmidt P."/>
            <person name="Wollenschlaeger L."/>
            <person name="Luttermann T."/>
            <person name="Thieme E."/>
            <person name="Hassa J."/>
            <person name="Haak M."/>
            <person name="Wittchen M."/>
            <person name="Mentz A."/>
            <person name="Persicke M."/>
            <person name="Busche T."/>
            <person name="Ruckert C."/>
        </authorList>
    </citation>
    <scope>NUCLEOTIDE SEQUENCE [LARGE SCALE GENOMIC DNA]</scope>
    <source>
        <strain evidence="1 2">2039</strain>
    </source>
</reference>
<organism evidence="1 2">
    <name type="scientific">Corynebacterium occultum</name>
    <dbReference type="NCBI Taxonomy" id="2675219"/>
    <lineage>
        <taxon>Bacteria</taxon>
        <taxon>Bacillati</taxon>
        <taxon>Actinomycetota</taxon>
        <taxon>Actinomycetes</taxon>
        <taxon>Mycobacteriales</taxon>
        <taxon>Corynebacteriaceae</taxon>
        <taxon>Corynebacterium</taxon>
    </lineage>
</organism>
<dbReference type="PANTHER" id="PTHR34070">
    <property type="entry name" value="ARMADILLO-TYPE FOLD"/>
    <property type="match status" value="1"/>
</dbReference>
<evidence type="ECO:0000313" key="1">
    <source>
        <dbReference type="EMBL" id="QGU06843.1"/>
    </source>
</evidence>
<sequence length="213" mass="24607">MTPSSPFDLLLRALVDVADPERAPGMKAYMRDQFSFLGVSTPDRRKASRELLRGRRQAPDWRFIAACWAAEEREFQYVACDHLSQVPVTWEDLPQLKFLVENKSWWDTVDALVKTIGRAATAADMEEWAQDPNFWVRRVAILHQLGFKADTDPALLSEIILRNTGSKEFFINKAIGWALREYARSNPEWVRTFLLEQEEKLSALSRREAAKHL</sequence>
<dbReference type="Pfam" id="PF08713">
    <property type="entry name" value="DNA_alkylation"/>
    <property type="match status" value="1"/>
</dbReference>
<dbReference type="RefSeq" id="WP_156230415.1">
    <property type="nucleotide sequence ID" value="NZ_CP046455.1"/>
</dbReference>
<name>A0A6B8VRU4_9CORY</name>
<protein>
    <submittedName>
        <fullName evidence="1">DNA alkylation repair enzyme</fullName>
    </submittedName>
</protein>
<dbReference type="Gene3D" id="1.25.40.290">
    <property type="entry name" value="ARM repeat domains"/>
    <property type="match status" value="1"/>
</dbReference>
<dbReference type="KEGG" id="cok:COCCU_04475"/>
<keyword evidence="2" id="KW-1185">Reference proteome</keyword>
<dbReference type="InterPro" id="IPR014825">
    <property type="entry name" value="DNA_alkylation"/>
</dbReference>
<dbReference type="Proteomes" id="UP000424462">
    <property type="component" value="Chromosome"/>
</dbReference>
<accession>A0A6B8VRU4</accession>
<dbReference type="PANTHER" id="PTHR34070:SF1">
    <property type="entry name" value="DNA ALKYLATION REPAIR PROTEIN"/>
    <property type="match status" value="1"/>
</dbReference>
<dbReference type="InterPro" id="IPR016024">
    <property type="entry name" value="ARM-type_fold"/>
</dbReference>
<dbReference type="CDD" id="cd07064">
    <property type="entry name" value="AlkD_like_1"/>
    <property type="match status" value="1"/>
</dbReference>
<gene>
    <name evidence="1" type="ORF">COCCU_04475</name>
</gene>
<dbReference type="EMBL" id="CP046455">
    <property type="protein sequence ID" value="QGU06843.1"/>
    <property type="molecule type" value="Genomic_DNA"/>
</dbReference>
<dbReference type="SUPFAM" id="SSF48371">
    <property type="entry name" value="ARM repeat"/>
    <property type="match status" value="1"/>
</dbReference>
<evidence type="ECO:0000313" key="2">
    <source>
        <dbReference type="Proteomes" id="UP000424462"/>
    </source>
</evidence>